<dbReference type="GO" id="GO:0005544">
    <property type="term" value="F:calcium-dependent phospholipid binding"/>
    <property type="evidence" value="ECO:0007669"/>
    <property type="project" value="UniProtKB-KW"/>
</dbReference>
<dbReference type="PANTHER" id="PTHR10502:SF219">
    <property type="entry name" value="ANNEXIN"/>
    <property type="match status" value="1"/>
</dbReference>
<keyword evidence="5" id="KW-0041">Annexin</keyword>
<evidence type="ECO:0000256" key="1">
    <source>
        <dbReference type="ARBA" id="ARBA00007184"/>
    </source>
</evidence>
<dbReference type="EMBL" id="QGKW02001660">
    <property type="protein sequence ID" value="KAF2578396.1"/>
    <property type="molecule type" value="Genomic_DNA"/>
</dbReference>
<dbReference type="InterPro" id="IPR037104">
    <property type="entry name" value="Annexin_sf"/>
</dbReference>
<accession>A0A8S9JAL3</accession>
<proteinExistence type="inferred from homology"/>
<dbReference type="InterPro" id="IPR001464">
    <property type="entry name" value="Annexin"/>
</dbReference>
<dbReference type="Proteomes" id="UP000712281">
    <property type="component" value="Unassembled WGS sequence"/>
</dbReference>
<dbReference type="SUPFAM" id="SSF47874">
    <property type="entry name" value="Annexin"/>
    <property type="match status" value="1"/>
</dbReference>
<keyword evidence="6" id="KW-0111">Calcium/phospholipid-binding</keyword>
<dbReference type="GO" id="GO:0009651">
    <property type="term" value="P:response to salt stress"/>
    <property type="evidence" value="ECO:0007669"/>
    <property type="project" value="UniProtKB-ARBA"/>
</dbReference>
<evidence type="ECO:0008006" key="10">
    <source>
        <dbReference type="Google" id="ProtNLM"/>
    </source>
</evidence>
<evidence type="ECO:0000256" key="5">
    <source>
        <dbReference type="ARBA" id="ARBA00023216"/>
    </source>
</evidence>
<dbReference type="GO" id="GO:0009408">
    <property type="term" value="P:response to heat"/>
    <property type="evidence" value="ECO:0007669"/>
    <property type="project" value="TreeGrafter"/>
</dbReference>
<evidence type="ECO:0000256" key="3">
    <source>
        <dbReference type="ARBA" id="ARBA00022737"/>
    </source>
</evidence>
<evidence type="ECO:0000256" key="6">
    <source>
        <dbReference type="ARBA" id="ARBA00023302"/>
    </source>
</evidence>
<comment type="caution">
    <text evidence="8">The sequence shown here is derived from an EMBL/GenBank/DDBJ whole genome shotgun (WGS) entry which is preliminary data.</text>
</comment>
<dbReference type="GO" id="GO:0005737">
    <property type="term" value="C:cytoplasm"/>
    <property type="evidence" value="ECO:0007669"/>
    <property type="project" value="TreeGrafter"/>
</dbReference>
<dbReference type="PROSITE" id="PS51897">
    <property type="entry name" value="ANNEXIN_2"/>
    <property type="match status" value="1"/>
</dbReference>
<evidence type="ECO:0000313" key="8">
    <source>
        <dbReference type="EMBL" id="KAF2578396.1"/>
    </source>
</evidence>
<dbReference type="AlphaFoldDB" id="A0A8S9JAL3"/>
<dbReference type="GO" id="GO:0005509">
    <property type="term" value="F:calcium ion binding"/>
    <property type="evidence" value="ECO:0007669"/>
    <property type="project" value="InterPro"/>
</dbReference>
<comment type="similarity">
    <text evidence="1">Belongs to the annexin (TC 1.A.31.1) family.</text>
</comment>
<keyword evidence="3" id="KW-0677">Repeat</keyword>
<dbReference type="Pfam" id="PF00191">
    <property type="entry name" value="Annexin"/>
    <property type="match status" value="1"/>
</dbReference>
<protein>
    <recommendedName>
        <fullName evidence="10">Annexin</fullName>
    </recommendedName>
</protein>
<feature type="region of interest" description="Disordered" evidence="7">
    <location>
        <begin position="1"/>
        <end position="20"/>
    </location>
</feature>
<dbReference type="PANTHER" id="PTHR10502">
    <property type="entry name" value="ANNEXIN"/>
    <property type="match status" value="1"/>
</dbReference>
<dbReference type="FunFam" id="1.10.220.10:FF:000008">
    <property type="entry name" value="Annexin"/>
    <property type="match status" value="1"/>
</dbReference>
<sequence length="153" mass="17272">MATIRVPDEVPSPAQDSETLNKAFRGWGTDEKAIIRVLGKRNESQRKRIRESYKEIYGKDLIDDLSSELSGDFKKAVILWTKDPAERDARLANKVLNDKKKTIEKLKILVEISCTSSPNHFIAVRKAYCSLYDSSLEEDIASSVPFPLAKVQS</sequence>
<name>A0A8S9JAL3_BRACR</name>
<evidence type="ECO:0000256" key="4">
    <source>
        <dbReference type="ARBA" id="ARBA00022837"/>
    </source>
</evidence>
<dbReference type="GO" id="GO:0005886">
    <property type="term" value="C:plasma membrane"/>
    <property type="evidence" value="ECO:0007669"/>
    <property type="project" value="TreeGrafter"/>
</dbReference>
<evidence type="ECO:0000256" key="7">
    <source>
        <dbReference type="SAM" id="MobiDB-lite"/>
    </source>
</evidence>
<dbReference type="InterPro" id="IPR018502">
    <property type="entry name" value="Annexin_repeat"/>
</dbReference>
<reference evidence="8" key="1">
    <citation type="submission" date="2019-12" db="EMBL/GenBank/DDBJ databases">
        <title>Genome sequencing and annotation of Brassica cretica.</title>
        <authorList>
            <person name="Studholme D.J."/>
            <person name="Sarris P.F."/>
        </authorList>
    </citation>
    <scope>NUCLEOTIDE SEQUENCE</scope>
    <source>
        <strain evidence="8">PFS-001/15</strain>
        <tissue evidence="8">Leaf</tissue>
    </source>
</reference>
<dbReference type="PRINTS" id="PR00196">
    <property type="entry name" value="ANNEXIN"/>
</dbReference>
<gene>
    <name evidence="8" type="ORF">F2Q68_00001643</name>
</gene>
<dbReference type="GO" id="GO:0001786">
    <property type="term" value="F:phosphatidylserine binding"/>
    <property type="evidence" value="ECO:0007669"/>
    <property type="project" value="TreeGrafter"/>
</dbReference>
<dbReference type="GO" id="GO:0009414">
    <property type="term" value="P:response to water deprivation"/>
    <property type="evidence" value="ECO:0007669"/>
    <property type="project" value="TreeGrafter"/>
</dbReference>
<keyword evidence="2" id="KW-0479">Metal-binding</keyword>
<evidence type="ECO:0000256" key="2">
    <source>
        <dbReference type="ARBA" id="ARBA00022723"/>
    </source>
</evidence>
<keyword evidence="4" id="KW-0106">Calcium</keyword>
<dbReference type="Gene3D" id="1.10.220.10">
    <property type="entry name" value="Annexin"/>
    <property type="match status" value="2"/>
</dbReference>
<dbReference type="GO" id="GO:0009409">
    <property type="term" value="P:response to cold"/>
    <property type="evidence" value="ECO:0007669"/>
    <property type="project" value="UniProtKB-ARBA"/>
</dbReference>
<organism evidence="8 9">
    <name type="scientific">Brassica cretica</name>
    <name type="common">Mustard</name>
    <dbReference type="NCBI Taxonomy" id="69181"/>
    <lineage>
        <taxon>Eukaryota</taxon>
        <taxon>Viridiplantae</taxon>
        <taxon>Streptophyta</taxon>
        <taxon>Embryophyta</taxon>
        <taxon>Tracheophyta</taxon>
        <taxon>Spermatophyta</taxon>
        <taxon>Magnoliopsida</taxon>
        <taxon>eudicotyledons</taxon>
        <taxon>Gunneridae</taxon>
        <taxon>Pentapetalae</taxon>
        <taxon>rosids</taxon>
        <taxon>malvids</taxon>
        <taxon>Brassicales</taxon>
        <taxon>Brassicaceae</taxon>
        <taxon>Brassiceae</taxon>
        <taxon>Brassica</taxon>
    </lineage>
</organism>
<dbReference type="FunFam" id="1.10.220.10:FF:000006">
    <property type="entry name" value="Annexin"/>
    <property type="match status" value="1"/>
</dbReference>
<dbReference type="SMART" id="SM00335">
    <property type="entry name" value="ANX"/>
    <property type="match status" value="1"/>
</dbReference>
<evidence type="ECO:0000313" key="9">
    <source>
        <dbReference type="Proteomes" id="UP000712281"/>
    </source>
</evidence>